<gene>
    <name evidence="1" type="ORF">H072_248</name>
</gene>
<keyword evidence="2" id="KW-1185">Reference proteome</keyword>
<organism evidence="1 2">
    <name type="scientific">Dactylellina haptotyla (strain CBS 200.50)</name>
    <name type="common">Nematode-trapping fungus</name>
    <name type="synonym">Monacrosporium haptotylum</name>
    <dbReference type="NCBI Taxonomy" id="1284197"/>
    <lineage>
        <taxon>Eukaryota</taxon>
        <taxon>Fungi</taxon>
        <taxon>Dikarya</taxon>
        <taxon>Ascomycota</taxon>
        <taxon>Pezizomycotina</taxon>
        <taxon>Orbiliomycetes</taxon>
        <taxon>Orbiliales</taxon>
        <taxon>Orbiliaceae</taxon>
        <taxon>Dactylellina</taxon>
    </lineage>
</organism>
<dbReference type="EMBL" id="AQGS01000003">
    <property type="protein sequence ID" value="EPS45835.1"/>
    <property type="molecule type" value="Genomic_DNA"/>
</dbReference>
<evidence type="ECO:0000313" key="1">
    <source>
        <dbReference type="EMBL" id="EPS45835.1"/>
    </source>
</evidence>
<dbReference type="HOGENOM" id="CLU_2527395_0_0_1"/>
<sequence>MQLPKVGESYSQVLNLTYKSLEDPSMRVTMTDFQAAKAAETDSFTPTWSRGSAGQFEGAVDLNCTLAAEHLAFARILLGLIERF</sequence>
<reference evidence="1 2" key="1">
    <citation type="journal article" date="2013" name="PLoS Genet.">
        <title>Genomic mechanisms accounting for the adaptation to parasitism in nematode-trapping fungi.</title>
        <authorList>
            <person name="Meerupati T."/>
            <person name="Andersson K.M."/>
            <person name="Friman E."/>
            <person name="Kumar D."/>
            <person name="Tunlid A."/>
            <person name="Ahren D."/>
        </authorList>
    </citation>
    <scope>NUCLEOTIDE SEQUENCE [LARGE SCALE GENOMIC DNA]</scope>
    <source>
        <strain evidence="1 2">CBS 200.50</strain>
    </source>
</reference>
<evidence type="ECO:0000313" key="2">
    <source>
        <dbReference type="Proteomes" id="UP000015100"/>
    </source>
</evidence>
<dbReference type="Proteomes" id="UP000015100">
    <property type="component" value="Unassembled WGS sequence"/>
</dbReference>
<comment type="caution">
    <text evidence="1">The sequence shown here is derived from an EMBL/GenBank/DDBJ whole genome shotgun (WGS) entry which is preliminary data.</text>
</comment>
<protein>
    <submittedName>
        <fullName evidence="1">Uncharacterized protein</fullName>
    </submittedName>
</protein>
<reference evidence="2" key="2">
    <citation type="submission" date="2013-04" db="EMBL/GenBank/DDBJ databases">
        <title>Genomic mechanisms accounting for the adaptation to parasitism in nematode-trapping fungi.</title>
        <authorList>
            <person name="Ahren D.G."/>
        </authorList>
    </citation>
    <scope>NUCLEOTIDE SEQUENCE [LARGE SCALE GENOMIC DNA]</scope>
    <source>
        <strain evidence="2">CBS 200.50</strain>
    </source>
</reference>
<accession>S8AS98</accession>
<name>S8AS98_DACHA</name>
<proteinExistence type="predicted"/>
<dbReference type="AlphaFoldDB" id="S8AS98"/>